<dbReference type="EMBL" id="JAGTJQ010000002">
    <property type="protein sequence ID" value="KAH7037948.1"/>
    <property type="molecule type" value="Genomic_DNA"/>
</dbReference>
<evidence type="ECO:0000256" key="2">
    <source>
        <dbReference type="ARBA" id="ARBA00010242"/>
    </source>
</evidence>
<proteinExistence type="inferred from homology"/>
<gene>
    <name evidence="9" type="ORF">B0I36DRAFT_359572</name>
</gene>
<dbReference type="SUPFAM" id="SSF54534">
    <property type="entry name" value="FKBP-like"/>
    <property type="match status" value="1"/>
</dbReference>
<reference evidence="9" key="1">
    <citation type="journal article" date="2021" name="Nat. Commun.">
        <title>Genetic determinants of endophytism in the Arabidopsis root mycobiome.</title>
        <authorList>
            <person name="Mesny F."/>
            <person name="Miyauchi S."/>
            <person name="Thiergart T."/>
            <person name="Pickel B."/>
            <person name="Atanasova L."/>
            <person name="Karlsson M."/>
            <person name="Huettel B."/>
            <person name="Barry K.W."/>
            <person name="Haridas S."/>
            <person name="Chen C."/>
            <person name="Bauer D."/>
            <person name="Andreopoulos W."/>
            <person name="Pangilinan J."/>
            <person name="LaButti K."/>
            <person name="Riley R."/>
            <person name="Lipzen A."/>
            <person name="Clum A."/>
            <person name="Drula E."/>
            <person name="Henrissat B."/>
            <person name="Kohler A."/>
            <person name="Grigoriev I.V."/>
            <person name="Martin F.M."/>
            <person name="Hacquard S."/>
        </authorList>
    </citation>
    <scope>NUCLEOTIDE SEQUENCE</scope>
    <source>
        <strain evidence="9">MPI-CAGE-CH-0230</strain>
    </source>
</reference>
<dbReference type="InterPro" id="IPR046357">
    <property type="entry name" value="PPIase_dom_sf"/>
</dbReference>
<dbReference type="GO" id="GO:0006364">
    <property type="term" value="P:rRNA processing"/>
    <property type="evidence" value="ECO:0007669"/>
    <property type="project" value="InterPro"/>
</dbReference>
<dbReference type="InterPro" id="IPR043323">
    <property type="entry name" value="PIN4"/>
</dbReference>
<dbReference type="Gene3D" id="3.10.50.40">
    <property type="match status" value="1"/>
</dbReference>
<dbReference type="Pfam" id="PF00639">
    <property type="entry name" value="Rotamase"/>
    <property type="match status" value="1"/>
</dbReference>
<keyword evidence="4 5" id="KW-0413">Isomerase</keyword>
<feature type="compositionally biased region" description="Basic and acidic residues" evidence="7">
    <location>
        <begin position="16"/>
        <end position="42"/>
    </location>
</feature>
<comment type="catalytic activity">
    <reaction evidence="1 6">
        <text>[protein]-peptidylproline (omega=180) = [protein]-peptidylproline (omega=0)</text>
        <dbReference type="Rhea" id="RHEA:16237"/>
        <dbReference type="Rhea" id="RHEA-COMP:10747"/>
        <dbReference type="Rhea" id="RHEA-COMP:10748"/>
        <dbReference type="ChEBI" id="CHEBI:83833"/>
        <dbReference type="ChEBI" id="CHEBI:83834"/>
        <dbReference type="EC" id="5.2.1.8"/>
    </reaction>
</comment>
<organism evidence="9 10">
    <name type="scientific">Microdochium trichocladiopsis</name>
    <dbReference type="NCBI Taxonomy" id="1682393"/>
    <lineage>
        <taxon>Eukaryota</taxon>
        <taxon>Fungi</taxon>
        <taxon>Dikarya</taxon>
        <taxon>Ascomycota</taxon>
        <taxon>Pezizomycotina</taxon>
        <taxon>Sordariomycetes</taxon>
        <taxon>Xylariomycetidae</taxon>
        <taxon>Xylariales</taxon>
        <taxon>Microdochiaceae</taxon>
        <taxon>Microdochium</taxon>
    </lineage>
</organism>
<dbReference type="GO" id="GO:0003755">
    <property type="term" value="F:peptidyl-prolyl cis-trans isomerase activity"/>
    <property type="evidence" value="ECO:0007669"/>
    <property type="project" value="UniProtKB-UniRule"/>
</dbReference>
<keyword evidence="3 5" id="KW-0697">Rotamase</keyword>
<dbReference type="GeneID" id="70187702"/>
<protein>
    <recommendedName>
        <fullName evidence="6">Peptidyl-prolyl cis-trans isomerase</fullName>
        <ecNumber evidence="6">5.2.1.8</ecNumber>
    </recommendedName>
</protein>
<keyword evidence="10" id="KW-1185">Reference proteome</keyword>
<dbReference type="PANTHER" id="PTHR45995">
    <property type="match status" value="1"/>
</dbReference>
<sequence>MGAKKQTAKAPAPAKGGKDTGKGDKAAKGAKGKGQDDADAGKTVKTKGGQWITARHILCEKKGKFEQAKDKIQQQLEEGKKGKQVFADVAREFSEDKARQGGLIGKMTKGALMPAFEEVAYALQLSSDKEIHMGEAKTSEGYHLIIVEDRG</sequence>
<feature type="compositionally biased region" description="Low complexity" evidence="7">
    <location>
        <begin position="1"/>
        <end position="15"/>
    </location>
</feature>
<evidence type="ECO:0000256" key="4">
    <source>
        <dbReference type="ARBA" id="ARBA00023235"/>
    </source>
</evidence>
<dbReference type="InterPro" id="IPR000297">
    <property type="entry name" value="PPIase_PpiC"/>
</dbReference>
<dbReference type="OrthoDB" id="1911748at2759"/>
<dbReference type="Proteomes" id="UP000756346">
    <property type="component" value="Unassembled WGS sequence"/>
</dbReference>
<evidence type="ECO:0000256" key="3">
    <source>
        <dbReference type="ARBA" id="ARBA00023110"/>
    </source>
</evidence>
<dbReference type="AlphaFoldDB" id="A0A9P9BYD4"/>
<evidence type="ECO:0000259" key="8">
    <source>
        <dbReference type="PROSITE" id="PS50198"/>
    </source>
</evidence>
<dbReference type="EC" id="5.2.1.8" evidence="6"/>
<feature type="region of interest" description="Disordered" evidence="7">
    <location>
        <begin position="1"/>
        <end position="45"/>
    </location>
</feature>
<accession>A0A9P9BYD4</accession>
<comment type="caution">
    <text evidence="9">The sequence shown here is derived from an EMBL/GenBank/DDBJ whole genome shotgun (WGS) entry which is preliminary data.</text>
</comment>
<comment type="similarity">
    <text evidence="2">Belongs to the PpiC/parvulin rotamase family. PIN4 subfamily.</text>
</comment>
<evidence type="ECO:0000256" key="7">
    <source>
        <dbReference type="SAM" id="MobiDB-lite"/>
    </source>
</evidence>
<evidence type="ECO:0000313" key="9">
    <source>
        <dbReference type="EMBL" id="KAH7037948.1"/>
    </source>
</evidence>
<evidence type="ECO:0000256" key="6">
    <source>
        <dbReference type="RuleBase" id="RU363014"/>
    </source>
</evidence>
<name>A0A9P9BYD4_9PEZI</name>
<evidence type="ECO:0000313" key="10">
    <source>
        <dbReference type="Proteomes" id="UP000756346"/>
    </source>
</evidence>
<evidence type="ECO:0000256" key="5">
    <source>
        <dbReference type="PROSITE-ProRule" id="PRU00278"/>
    </source>
</evidence>
<evidence type="ECO:0000256" key="1">
    <source>
        <dbReference type="ARBA" id="ARBA00000971"/>
    </source>
</evidence>
<feature type="domain" description="PpiC" evidence="8">
    <location>
        <begin position="49"/>
        <end position="149"/>
    </location>
</feature>
<dbReference type="PROSITE" id="PS50198">
    <property type="entry name" value="PPIC_PPIASE_2"/>
    <property type="match status" value="1"/>
</dbReference>
<dbReference type="GO" id="GO:0003677">
    <property type="term" value="F:DNA binding"/>
    <property type="evidence" value="ECO:0007669"/>
    <property type="project" value="InterPro"/>
</dbReference>
<dbReference type="RefSeq" id="XP_046017069.1">
    <property type="nucleotide sequence ID" value="XM_046158156.1"/>
</dbReference>